<sequence>MPTGPFQGLDPLSRLAFGLIWDRLRLSSYNTTGNRSQWIDEETGAVYCFYPQQDLAQDMGCSERTARRCMQDLERARIISTRRADYGRAYRITTWGRIEDYMRSDD</sequence>
<proteinExistence type="predicted"/>
<dbReference type="AlphaFoldDB" id="A0A9D0Z8J5"/>
<dbReference type="SUPFAM" id="SSF46785">
    <property type="entry name" value="Winged helix' DNA-binding domain"/>
    <property type="match status" value="1"/>
</dbReference>
<reference evidence="1" key="1">
    <citation type="submission" date="2020-10" db="EMBL/GenBank/DDBJ databases">
        <authorList>
            <person name="Gilroy R."/>
        </authorList>
    </citation>
    <scope>NUCLEOTIDE SEQUENCE</scope>
    <source>
        <strain evidence="1">ChiSxjej2B14-6234</strain>
    </source>
</reference>
<evidence type="ECO:0000313" key="2">
    <source>
        <dbReference type="Proteomes" id="UP000886887"/>
    </source>
</evidence>
<dbReference type="Gene3D" id="1.10.10.10">
    <property type="entry name" value="Winged helix-like DNA-binding domain superfamily/Winged helix DNA-binding domain"/>
    <property type="match status" value="1"/>
</dbReference>
<reference evidence="1" key="2">
    <citation type="journal article" date="2021" name="PeerJ">
        <title>Extensive microbial diversity within the chicken gut microbiome revealed by metagenomics and culture.</title>
        <authorList>
            <person name="Gilroy R."/>
            <person name="Ravi A."/>
            <person name="Getino M."/>
            <person name="Pursley I."/>
            <person name="Horton D.L."/>
            <person name="Alikhan N.F."/>
            <person name="Baker D."/>
            <person name="Gharbi K."/>
            <person name="Hall N."/>
            <person name="Watson M."/>
            <person name="Adriaenssens E.M."/>
            <person name="Foster-Nyarko E."/>
            <person name="Jarju S."/>
            <person name="Secka A."/>
            <person name="Antonio M."/>
            <person name="Oren A."/>
            <person name="Chaudhuri R.R."/>
            <person name="La Ragione R."/>
            <person name="Hildebrand F."/>
            <person name="Pallen M.J."/>
        </authorList>
    </citation>
    <scope>NUCLEOTIDE SEQUENCE</scope>
    <source>
        <strain evidence="1">ChiSxjej2B14-6234</strain>
    </source>
</reference>
<evidence type="ECO:0000313" key="1">
    <source>
        <dbReference type="EMBL" id="HIQ71142.1"/>
    </source>
</evidence>
<protein>
    <submittedName>
        <fullName evidence="1">Replication initiator protein A</fullName>
    </submittedName>
</protein>
<dbReference type="EMBL" id="DVFJ01000008">
    <property type="protein sequence ID" value="HIQ71142.1"/>
    <property type="molecule type" value="Genomic_DNA"/>
</dbReference>
<dbReference type="Proteomes" id="UP000886887">
    <property type="component" value="Unassembled WGS sequence"/>
</dbReference>
<accession>A0A9D0Z8J5</accession>
<organism evidence="1 2">
    <name type="scientific">Candidatus Onthenecus intestinigallinarum</name>
    <dbReference type="NCBI Taxonomy" id="2840875"/>
    <lineage>
        <taxon>Bacteria</taxon>
        <taxon>Bacillati</taxon>
        <taxon>Bacillota</taxon>
        <taxon>Clostridia</taxon>
        <taxon>Eubacteriales</taxon>
        <taxon>Candidatus Onthenecus</taxon>
    </lineage>
</organism>
<gene>
    <name evidence="1" type="ORF">IAB73_02890</name>
</gene>
<name>A0A9D0Z8J5_9FIRM</name>
<dbReference type="InterPro" id="IPR036388">
    <property type="entry name" value="WH-like_DNA-bd_sf"/>
</dbReference>
<dbReference type="InterPro" id="IPR036390">
    <property type="entry name" value="WH_DNA-bd_sf"/>
</dbReference>
<comment type="caution">
    <text evidence="1">The sequence shown here is derived from an EMBL/GenBank/DDBJ whole genome shotgun (WGS) entry which is preliminary data.</text>
</comment>